<dbReference type="FunFam" id="1.10.340.70:FF:000001">
    <property type="entry name" value="Retrovirus-related Pol polyprotein from transposon gypsy-like Protein"/>
    <property type="match status" value="1"/>
</dbReference>
<evidence type="ECO:0000313" key="4">
    <source>
        <dbReference type="EMBL" id="JAC92854.1"/>
    </source>
</evidence>
<dbReference type="Pfam" id="PF17921">
    <property type="entry name" value="Integrase_H2C2"/>
    <property type="match status" value="1"/>
</dbReference>
<dbReference type="GO" id="GO:0004190">
    <property type="term" value="F:aspartic-type endopeptidase activity"/>
    <property type="evidence" value="ECO:0007669"/>
    <property type="project" value="InterPro"/>
</dbReference>
<evidence type="ECO:0000256" key="1">
    <source>
        <dbReference type="ARBA" id="ARBA00012493"/>
    </source>
</evidence>
<evidence type="ECO:0000256" key="2">
    <source>
        <dbReference type="SAM" id="MobiDB-lite"/>
    </source>
</evidence>
<dbReference type="EC" id="2.7.7.49" evidence="1"/>
<dbReference type="InterPro" id="IPR001995">
    <property type="entry name" value="Peptidase_A2_cat"/>
</dbReference>
<name>A0A090X9Z8_IXORI</name>
<dbReference type="InterPro" id="IPR050951">
    <property type="entry name" value="Retrovirus_Pol_polyprotein"/>
</dbReference>
<feature type="non-terminal residue" evidence="4">
    <location>
        <position position="315"/>
    </location>
</feature>
<feature type="region of interest" description="Disordered" evidence="2">
    <location>
        <begin position="148"/>
        <end position="172"/>
    </location>
</feature>
<dbReference type="EMBL" id="GBIH01001856">
    <property type="protein sequence ID" value="JAC92854.1"/>
    <property type="molecule type" value="mRNA"/>
</dbReference>
<dbReference type="Gene3D" id="1.10.340.70">
    <property type="match status" value="1"/>
</dbReference>
<dbReference type="AlphaFoldDB" id="A0A090X9Z8"/>
<dbReference type="PANTHER" id="PTHR37984:SF15">
    <property type="entry name" value="INTEGRASE CATALYTIC DOMAIN-CONTAINING PROTEIN"/>
    <property type="match status" value="1"/>
</dbReference>
<dbReference type="InterPro" id="IPR041588">
    <property type="entry name" value="Integrase_H2C2"/>
</dbReference>
<proteinExistence type="evidence at transcript level"/>
<organism evidence="4">
    <name type="scientific">Ixodes ricinus</name>
    <name type="common">Common tick</name>
    <name type="synonym">Acarus ricinus</name>
    <dbReference type="NCBI Taxonomy" id="34613"/>
    <lineage>
        <taxon>Eukaryota</taxon>
        <taxon>Metazoa</taxon>
        <taxon>Ecdysozoa</taxon>
        <taxon>Arthropoda</taxon>
        <taxon>Chelicerata</taxon>
        <taxon>Arachnida</taxon>
        <taxon>Acari</taxon>
        <taxon>Parasitiformes</taxon>
        <taxon>Ixodida</taxon>
        <taxon>Ixodoidea</taxon>
        <taxon>Ixodidae</taxon>
        <taxon>Ixodinae</taxon>
        <taxon>Ixodes</taxon>
    </lineage>
</organism>
<feature type="non-terminal residue" evidence="4">
    <location>
        <position position="1"/>
    </location>
</feature>
<dbReference type="PANTHER" id="PTHR37984">
    <property type="entry name" value="PROTEIN CBG26694"/>
    <property type="match status" value="1"/>
</dbReference>
<reference evidence="4" key="1">
    <citation type="journal article" date="2015" name="PLoS Negl. Trop. Dis.">
        <title>Deep Sequencing Analysis of the Ixodes ricinus Haemocytome.</title>
        <authorList>
            <person name="Kotsyfakis M."/>
            <person name="Kopacek P."/>
            <person name="Franta Z."/>
            <person name="Pedra J.H."/>
            <person name="Ribeiro J.M."/>
        </authorList>
    </citation>
    <scope>NUCLEOTIDE SEQUENCE</scope>
</reference>
<protein>
    <recommendedName>
        <fullName evidence="1">RNA-directed DNA polymerase</fullName>
        <ecNumber evidence="1">2.7.7.49</ecNumber>
    </recommendedName>
</protein>
<evidence type="ECO:0000259" key="3">
    <source>
        <dbReference type="PROSITE" id="PS50175"/>
    </source>
</evidence>
<sequence>IELELCGERLPVRLDSGADITVIRKSLLPDRRDQPKGKIKLRGAFGQEIEAELVHVPCRLADTSKVGNQQQKLILCALTDELASGLNVLLTQTDYEDLKAVWDEELEGDYLGANMERGEKFLEPPLGSTEGISNVDEGETPRAGAFCIDSEGYKESGTAETDDSTGKTDSRVEQTLQDSRLLFRKEQREDESLRTLQKYAKARSHGFTEIEGLLFHKESMNKQLVMQVVLPRDRHKQVLQVAHDLPVGGHFSFKKTKQRIKNSFYWPGMDEDIREYCRTCKSCQLTARERTKDRVPIQPLTRPQVPFQTVVMDCV</sequence>
<dbReference type="GO" id="GO:0003964">
    <property type="term" value="F:RNA-directed DNA polymerase activity"/>
    <property type="evidence" value="ECO:0007669"/>
    <property type="project" value="UniProtKB-EC"/>
</dbReference>
<dbReference type="PROSITE" id="PS50175">
    <property type="entry name" value="ASP_PROT_RETROV"/>
    <property type="match status" value="1"/>
</dbReference>
<accession>A0A090X9Z8</accession>
<feature type="domain" description="Peptidase A2" evidence="3">
    <location>
        <begin position="10"/>
        <end position="46"/>
    </location>
</feature>
<dbReference type="GO" id="GO:0006508">
    <property type="term" value="P:proteolysis"/>
    <property type="evidence" value="ECO:0007669"/>
    <property type="project" value="InterPro"/>
</dbReference>